<keyword evidence="1" id="KW-1133">Transmembrane helix</keyword>
<keyword evidence="1" id="KW-0472">Membrane</keyword>
<proteinExistence type="predicted"/>
<evidence type="ECO:0000313" key="3">
    <source>
        <dbReference type="Proteomes" id="UP001589688"/>
    </source>
</evidence>
<dbReference type="RefSeq" id="WP_027951496.1">
    <property type="nucleotide sequence ID" value="NZ_JADU01000001.1"/>
</dbReference>
<reference evidence="2 3" key="1">
    <citation type="submission" date="2024-09" db="EMBL/GenBank/DDBJ databases">
        <authorList>
            <person name="Sun Q."/>
            <person name="Mori K."/>
        </authorList>
    </citation>
    <scope>NUCLEOTIDE SEQUENCE [LARGE SCALE GENOMIC DNA]</scope>
    <source>
        <strain evidence="2 3">ATCC 51272</strain>
    </source>
</reference>
<gene>
    <name evidence="2" type="ORF">ACFFK8_08565</name>
</gene>
<protein>
    <submittedName>
        <fullName evidence="2">Uncharacterized protein</fullName>
    </submittedName>
</protein>
<organism evidence="2 3">
    <name type="scientific">Hallella seregens ATCC 51272</name>
    <dbReference type="NCBI Taxonomy" id="1336250"/>
    <lineage>
        <taxon>Bacteria</taxon>
        <taxon>Pseudomonadati</taxon>
        <taxon>Bacteroidota</taxon>
        <taxon>Bacteroidia</taxon>
        <taxon>Bacteroidales</taxon>
        <taxon>Prevotellaceae</taxon>
        <taxon>Hallella</taxon>
    </lineage>
</organism>
<evidence type="ECO:0000256" key="1">
    <source>
        <dbReference type="SAM" id="Phobius"/>
    </source>
</evidence>
<dbReference type="Proteomes" id="UP001589688">
    <property type="component" value="Unassembled WGS sequence"/>
</dbReference>
<keyword evidence="1" id="KW-0812">Transmembrane</keyword>
<keyword evidence="3" id="KW-1185">Reference proteome</keyword>
<comment type="caution">
    <text evidence="2">The sequence shown here is derived from an EMBL/GenBank/DDBJ whole genome shotgun (WGS) entry which is preliminary data.</text>
</comment>
<name>A0ABV5ZNU4_9BACT</name>
<sequence length="140" mass="16105">MMEQKKWSEMTPKEKGKGCCGLIVLAFVVFMVVSYILVTCVGSPQPKEQEPEEQPKEVVYNSEWDGSVRQVKQFLKENLNDPDSYDPIEWSPVSQNPHTKWFLVRHKYRAANGFGAKMIYNQQFTLDSLGNVINVSDWGE</sequence>
<feature type="transmembrane region" description="Helical" evidence="1">
    <location>
        <begin position="20"/>
        <end position="38"/>
    </location>
</feature>
<dbReference type="EMBL" id="JBHLZF010000002">
    <property type="protein sequence ID" value="MFB9897844.1"/>
    <property type="molecule type" value="Genomic_DNA"/>
</dbReference>
<evidence type="ECO:0000313" key="2">
    <source>
        <dbReference type="EMBL" id="MFB9897844.1"/>
    </source>
</evidence>
<accession>A0ABV5ZNU4</accession>